<name>A0A820S6V2_9BILA</name>
<feature type="non-terminal residue" evidence="1">
    <location>
        <position position="1"/>
    </location>
</feature>
<evidence type="ECO:0000313" key="2">
    <source>
        <dbReference type="Proteomes" id="UP000663868"/>
    </source>
</evidence>
<comment type="caution">
    <text evidence="1">The sequence shown here is derived from an EMBL/GenBank/DDBJ whole genome shotgun (WGS) entry which is preliminary data.</text>
</comment>
<evidence type="ECO:0000313" key="1">
    <source>
        <dbReference type="EMBL" id="CAF4447465.1"/>
    </source>
</evidence>
<accession>A0A820S6V2</accession>
<proteinExistence type="predicted"/>
<dbReference type="Proteomes" id="UP000663868">
    <property type="component" value="Unassembled WGS sequence"/>
</dbReference>
<protein>
    <submittedName>
        <fullName evidence="1">Uncharacterized protein</fullName>
    </submittedName>
</protein>
<organism evidence="1 2">
    <name type="scientific">Adineta steineri</name>
    <dbReference type="NCBI Taxonomy" id="433720"/>
    <lineage>
        <taxon>Eukaryota</taxon>
        <taxon>Metazoa</taxon>
        <taxon>Spiralia</taxon>
        <taxon>Gnathifera</taxon>
        <taxon>Rotifera</taxon>
        <taxon>Eurotatoria</taxon>
        <taxon>Bdelloidea</taxon>
        <taxon>Adinetida</taxon>
        <taxon>Adinetidae</taxon>
        <taxon>Adineta</taxon>
    </lineage>
</organism>
<reference evidence="1" key="1">
    <citation type="submission" date="2021-02" db="EMBL/GenBank/DDBJ databases">
        <authorList>
            <person name="Nowell W R."/>
        </authorList>
    </citation>
    <scope>NUCLEOTIDE SEQUENCE</scope>
</reference>
<dbReference type="AlphaFoldDB" id="A0A820S6V2"/>
<dbReference type="EMBL" id="CAJOBB010030991">
    <property type="protein sequence ID" value="CAF4447465.1"/>
    <property type="molecule type" value="Genomic_DNA"/>
</dbReference>
<gene>
    <name evidence="1" type="ORF">KXQ929_LOCUS53750</name>
</gene>
<sequence length="107" mass="12877">MSYQLDITIKISYQEVISFIKYHLELIKWSILEESYRIFEEEQTRSFRSHSISDLNNIILTKINNNEIHLSTVSTQTDNYSSIQIEYQYENLRRVNSNLLDYMFIPT</sequence>